<dbReference type="SUPFAM" id="SSF53383">
    <property type="entry name" value="PLP-dependent transferases"/>
    <property type="match status" value="1"/>
</dbReference>
<dbReference type="InterPro" id="IPR015424">
    <property type="entry name" value="PyrdxlP-dep_Trfase"/>
</dbReference>
<name>A0ABY2VXJ6_9GAMM</name>
<dbReference type="PANTHER" id="PTHR30244:SF34">
    <property type="entry name" value="DTDP-4-AMINO-4,6-DIDEOXYGALACTOSE TRANSAMINASE"/>
    <property type="match status" value="1"/>
</dbReference>
<dbReference type="InterPro" id="IPR015422">
    <property type="entry name" value="PyrdxlP-dep_Trfase_small"/>
</dbReference>
<organism evidence="4 5">
    <name type="scientific">Pseudoalteromonas aurantia</name>
    <dbReference type="NCBI Taxonomy" id="43654"/>
    <lineage>
        <taxon>Bacteria</taxon>
        <taxon>Pseudomonadati</taxon>
        <taxon>Pseudomonadota</taxon>
        <taxon>Gammaproteobacteria</taxon>
        <taxon>Alteromonadales</taxon>
        <taxon>Pseudoalteromonadaceae</taxon>
        <taxon>Pseudoalteromonas</taxon>
    </lineage>
</organism>
<evidence type="ECO:0000313" key="5">
    <source>
        <dbReference type="Proteomes" id="UP000307164"/>
    </source>
</evidence>
<keyword evidence="1 3" id="KW-0663">Pyridoxal phosphate</keyword>
<evidence type="ECO:0000256" key="2">
    <source>
        <dbReference type="ARBA" id="ARBA00037999"/>
    </source>
</evidence>
<sequence>MVSKRPENNLKLALHNYFETSHCVLTRSGSIAIILAMQVYDLAIGSEVIVPASCCPIVMYALQMAGYQVVLADVDTATLNSDVSHIKSVYTNQTRAILAVHAYGRVGDISNILSFAAQAGIVVIEDACLGYGGRFEGKPIGRLADISVISFGYDKPIDFGIGGALLLNDKQMRDKAERLLKENKFFQMPDSEHMLTSITDALLALPLLTEQRIENVKLVDANVSNPLFSKLRMPYQVNYWRYPLFIQPCLRARFITYAKTRGQVFTCHFQSLGKLLTHSTVPNADYIGESIINLFVKPSVSESQLLKMTSIVNEFHDDA</sequence>
<protein>
    <submittedName>
        <fullName evidence="4">Perosamine synthetase</fullName>
    </submittedName>
</protein>
<dbReference type="Gene3D" id="3.90.1150.10">
    <property type="entry name" value="Aspartate Aminotransferase, domain 1"/>
    <property type="match status" value="1"/>
</dbReference>
<reference evidence="5" key="1">
    <citation type="submission" date="2019-06" db="EMBL/GenBank/DDBJ databases">
        <title>Co-occurence of chitin degradation, pigmentation and bioactivity in marine Pseudoalteromonas.</title>
        <authorList>
            <person name="Sonnenschein E.C."/>
            <person name="Bech P.K."/>
        </authorList>
    </citation>
    <scope>NUCLEOTIDE SEQUENCE [LARGE SCALE GENOMIC DNA]</scope>
    <source>
        <strain evidence="5">S3895</strain>
    </source>
</reference>
<dbReference type="Pfam" id="PF01041">
    <property type="entry name" value="DegT_DnrJ_EryC1"/>
    <property type="match status" value="1"/>
</dbReference>
<dbReference type="RefSeq" id="WP_138675082.1">
    <property type="nucleotide sequence ID" value="NZ_PNBW01000048.1"/>
</dbReference>
<accession>A0ABY2VXJ6</accession>
<comment type="caution">
    <text evidence="4">The sequence shown here is derived from an EMBL/GenBank/DDBJ whole genome shotgun (WGS) entry which is preliminary data.</text>
</comment>
<evidence type="ECO:0000256" key="1">
    <source>
        <dbReference type="ARBA" id="ARBA00022898"/>
    </source>
</evidence>
<dbReference type="PANTHER" id="PTHR30244">
    <property type="entry name" value="TRANSAMINASE"/>
    <property type="match status" value="1"/>
</dbReference>
<dbReference type="Gene3D" id="3.40.640.10">
    <property type="entry name" value="Type I PLP-dependent aspartate aminotransferase-like (Major domain)"/>
    <property type="match status" value="1"/>
</dbReference>
<dbReference type="EMBL" id="PNBW01000048">
    <property type="protein sequence ID" value="TMO74415.1"/>
    <property type="molecule type" value="Genomic_DNA"/>
</dbReference>
<gene>
    <name evidence="4" type="ORF">CWC20_10790</name>
</gene>
<dbReference type="InterPro" id="IPR015421">
    <property type="entry name" value="PyrdxlP-dep_Trfase_major"/>
</dbReference>
<evidence type="ECO:0000256" key="3">
    <source>
        <dbReference type="RuleBase" id="RU004508"/>
    </source>
</evidence>
<evidence type="ECO:0000313" key="4">
    <source>
        <dbReference type="EMBL" id="TMO74415.1"/>
    </source>
</evidence>
<keyword evidence="5" id="KW-1185">Reference proteome</keyword>
<dbReference type="InterPro" id="IPR000653">
    <property type="entry name" value="DegT/StrS_aminotransferase"/>
</dbReference>
<comment type="similarity">
    <text evidence="2 3">Belongs to the DegT/DnrJ/EryC1 family.</text>
</comment>
<dbReference type="Proteomes" id="UP000307164">
    <property type="component" value="Unassembled WGS sequence"/>
</dbReference>
<proteinExistence type="inferred from homology"/>